<dbReference type="SUPFAM" id="SSF54909">
    <property type="entry name" value="Dimeric alpha+beta barrel"/>
    <property type="match status" value="1"/>
</dbReference>
<evidence type="ECO:0000259" key="1">
    <source>
        <dbReference type="PROSITE" id="PS51725"/>
    </source>
</evidence>
<name>A0A0J7YW85_STRVR</name>
<organism evidence="2 3">
    <name type="scientific">Streptomyces viridochromogenes</name>
    <dbReference type="NCBI Taxonomy" id="1938"/>
    <lineage>
        <taxon>Bacteria</taxon>
        <taxon>Bacillati</taxon>
        <taxon>Actinomycetota</taxon>
        <taxon>Actinomycetes</taxon>
        <taxon>Kitasatosporales</taxon>
        <taxon>Streptomycetaceae</taxon>
        <taxon>Streptomyces</taxon>
    </lineage>
</organism>
<dbReference type="Gene3D" id="3.30.70.100">
    <property type="match status" value="1"/>
</dbReference>
<proteinExistence type="predicted"/>
<dbReference type="Pfam" id="PF03992">
    <property type="entry name" value="ABM"/>
    <property type="match status" value="1"/>
</dbReference>
<dbReference type="PANTHER" id="PTHR33336">
    <property type="entry name" value="QUINOL MONOOXYGENASE YGIN-RELATED"/>
    <property type="match status" value="1"/>
</dbReference>
<accession>A0A0J7YW85</accession>
<feature type="domain" description="ABM" evidence="1">
    <location>
        <begin position="2"/>
        <end position="92"/>
    </location>
</feature>
<dbReference type="Proteomes" id="UP000037432">
    <property type="component" value="Unassembled WGS sequence"/>
</dbReference>
<dbReference type="InterPro" id="IPR007138">
    <property type="entry name" value="ABM_dom"/>
</dbReference>
<sequence length="100" mass="11311">MIALTVSLQVNPGCRDAFLKAIEENAERSFTDEPGCRSFDVVCDLADDHHFVFHEIYDDEAAVEAHRAAPHFKVWREAAAKYVVPGSQVNTLSRRLFHHS</sequence>
<dbReference type="InterPro" id="IPR050744">
    <property type="entry name" value="AI-2_Isomerase_LsrG"/>
</dbReference>
<dbReference type="OrthoDB" id="3695636at2"/>
<evidence type="ECO:0000313" key="2">
    <source>
        <dbReference type="EMBL" id="KMS67911.1"/>
    </source>
</evidence>
<dbReference type="GO" id="GO:0003824">
    <property type="term" value="F:catalytic activity"/>
    <property type="evidence" value="ECO:0007669"/>
    <property type="project" value="TreeGrafter"/>
</dbReference>
<dbReference type="AlphaFoldDB" id="A0A0J7YW85"/>
<comment type="caution">
    <text evidence="2">The sequence shown here is derived from an EMBL/GenBank/DDBJ whole genome shotgun (WGS) entry which is preliminary data.</text>
</comment>
<dbReference type="InterPro" id="IPR011008">
    <property type="entry name" value="Dimeric_a/b-barrel"/>
</dbReference>
<reference evidence="2 3" key="1">
    <citation type="submission" date="2015-06" db="EMBL/GenBank/DDBJ databases">
        <authorList>
            <person name="Ju K.-S."/>
            <person name="Doroghazi J.R."/>
            <person name="Metcalf W.W."/>
        </authorList>
    </citation>
    <scope>NUCLEOTIDE SEQUENCE [LARGE SCALE GENOMIC DNA]</scope>
    <source>
        <strain evidence="2 3">NRRL 3414</strain>
    </source>
</reference>
<evidence type="ECO:0000313" key="3">
    <source>
        <dbReference type="Proteomes" id="UP000037432"/>
    </source>
</evidence>
<dbReference type="EMBL" id="LFNT01000088">
    <property type="protein sequence ID" value="KMS67911.1"/>
    <property type="molecule type" value="Genomic_DNA"/>
</dbReference>
<dbReference type="PATRIC" id="fig|1938.3.peg.9611"/>
<protein>
    <submittedName>
        <fullName evidence="2">Oxidoreductase</fullName>
    </submittedName>
</protein>
<dbReference type="RefSeq" id="WP_048586569.1">
    <property type="nucleotide sequence ID" value="NZ_LFNT01000088.1"/>
</dbReference>
<dbReference type="PROSITE" id="PS51725">
    <property type="entry name" value="ABM"/>
    <property type="match status" value="1"/>
</dbReference>
<gene>
    <name evidence="2" type="ORF">ACM01_40985</name>
</gene>
<dbReference type="PANTHER" id="PTHR33336:SF3">
    <property type="entry name" value="ABM DOMAIN-CONTAINING PROTEIN"/>
    <property type="match status" value="1"/>
</dbReference>